<protein>
    <recommendedName>
        <fullName evidence="6">Cell surface protein</fullName>
    </recommendedName>
</protein>
<dbReference type="InterPro" id="IPR022435">
    <property type="entry name" value="Surface-anchored_actinobac"/>
</dbReference>
<reference evidence="4 5" key="1">
    <citation type="submission" date="2017-12" db="EMBL/GenBank/DDBJ databases">
        <title>Phylogenetic diversity of female urinary microbiome.</title>
        <authorList>
            <person name="Thomas-White K."/>
            <person name="Wolfe A.J."/>
        </authorList>
    </citation>
    <scope>NUCLEOTIDE SEQUENCE [LARGE SCALE GENOMIC DNA]</scope>
    <source>
        <strain evidence="4 5">UMB0402</strain>
    </source>
</reference>
<feature type="chain" id="PRO_5014603377" description="Cell surface protein" evidence="3">
    <location>
        <begin position="34"/>
        <end position="527"/>
    </location>
</feature>
<keyword evidence="2" id="KW-0472">Membrane</keyword>
<dbReference type="NCBIfam" id="NF038134">
    <property type="entry name" value="choice_anch_M"/>
    <property type="match status" value="2"/>
</dbReference>
<sequence length="527" mass="55490">MGILERHIVAVKQILAALASGILALSLSPSASAAPNYIDQGHADIFTVSATENTLTLNAHVDPTDRFEGGTFKPEELILGVKDAAWQTETTSINDLGVPGYLLPENSSANLLWPGWDTKGVAKAGYEKVTLQFLEVAGPGRVFAFQNDLGALKAVANGGFALTSGSEIVQERPGHTHASWLFEKPGRYTMKVVAKTEKEGKTLTSRPHVYAWQVGGAGLDRSADSNKNERNGKSATPAPLAQAGAAGTSENADAKPTSAATPNQSATETAQKDAGGAEEAQGEDCKLVENSGESLQAVLKDDRSAPAKWVDPSSIVFPLGQAARRNLPTQMGPVPKGTVWMIGSTQTKNVPWLGANTMHESLLEKTTGPVRWKLSSFSGPGNMYVFTSGNFGEVVGQKWFTGANNTATGQVEIPHNTHVHPNWIFTKPGLYKVGITQTAKSKDGKEMNAHTTLHFKVGEGSMHGHFDLGAKIGTGGKVWRNSKGEECTPPSGLASTGSSALTGPLAVFAAGLAVFGLGVVARRKCAN</sequence>
<evidence type="ECO:0000313" key="4">
    <source>
        <dbReference type="EMBL" id="PKY71557.1"/>
    </source>
</evidence>
<feature type="signal peptide" evidence="3">
    <location>
        <begin position="1"/>
        <end position="33"/>
    </location>
</feature>
<organism evidence="4 5">
    <name type="scientific">Winkia neuii</name>
    <dbReference type="NCBI Taxonomy" id="33007"/>
    <lineage>
        <taxon>Bacteria</taxon>
        <taxon>Bacillati</taxon>
        <taxon>Actinomycetota</taxon>
        <taxon>Actinomycetes</taxon>
        <taxon>Actinomycetales</taxon>
        <taxon>Actinomycetaceae</taxon>
        <taxon>Winkia</taxon>
    </lineage>
</organism>
<feature type="compositionally biased region" description="Polar residues" evidence="1">
    <location>
        <begin position="258"/>
        <end position="269"/>
    </location>
</feature>
<evidence type="ECO:0000313" key="5">
    <source>
        <dbReference type="Proteomes" id="UP000235122"/>
    </source>
</evidence>
<evidence type="ECO:0000256" key="3">
    <source>
        <dbReference type="SAM" id="SignalP"/>
    </source>
</evidence>
<accession>A0A2I1IKA3</accession>
<feature type="region of interest" description="Disordered" evidence="1">
    <location>
        <begin position="218"/>
        <end position="285"/>
    </location>
</feature>
<name>A0A2I1IKA3_9ACTO</name>
<keyword evidence="2" id="KW-0812">Transmembrane</keyword>
<keyword evidence="3" id="KW-0732">Signal</keyword>
<proteinExistence type="predicted"/>
<evidence type="ECO:0000256" key="2">
    <source>
        <dbReference type="SAM" id="Phobius"/>
    </source>
</evidence>
<comment type="caution">
    <text evidence="4">The sequence shown here is derived from an EMBL/GenBank/DDBJ whole genome shotgun (WGS) entry which is preliminary data.</text>
</comment>
<keyword evidence="5" id="KW-1185">Reference proteome</keyword>
<dbReference type="InterPro" id="IPR022395">
    <property type="entry name" value="CHP03773_ABC_transptr-like"/>
</dbReference>
<dbReference type="STRING" id="33007.HMPREF3198_01841"/>
<gene>
    <name evidence="4" type="ORF">CYJ19_10070</name>
</gene>
<dbReference type="EMBL" id="PKKO01000006">
    <property type="protein sequence ID" value="PKY71557.1"/>
    <property type="molecule type" value="Genomic_DNA"/>
</dbReference>
<dbReference type="NCBIfam" id="TIGR03773">
    <property type="entry name" value="anch_rpt_wall"/>
    <property type="match status" value="1"/>
</dbReference>
<dbReference type="AlphaFoldDB" id="A0A2I1IKA3"/>
<feature type="compositionally biased region" description="Basic and acidic residues" evidence="1">
    <location>
        <begin position="221"/>
        <end position="232"/>
    </location>
</feature>
<dbReference type="NCBIfam" id="TIGR03769">
    <property type="entry name" value="P_ac_wall_RPT"/>
    <property type="match status" value="2"/>
</dbReference>
<keyword evidence="2" id="KW-1133">Transmembrane helix</keyword>
<feature type="transmembrane region" description="Helical" evidence="2">
    <location>
        <begin position="501"/>
        <end position="521"/>
    </location>
</feature>
<feature type="compositionally biased region" description="Low complexity" evidence="1">
    <location>
        <begin position="235"/>
        <end position="248"/>
    </location>
</feature>
<evidence type="ECO:0000256" key="1">
    <source>
        <dbReference type="SAM" id="MobiDB-lite"/>
    </source>
</evidence>
<evidence type="ECO:0008006" key="6">
    <source>
        <dbReference type="Google" id="ProtNLM"/>
    </source>
</evidence>
<dbReference type="Proteomes" id="UP000235122">
    <property type="component" value="Unassembled WGS sequence"/>
</dbReference>